<gene>
    <name evidence="3" type="ORF">OBRU01_11937</name>
</gene>
<dbReference type="Gene3D" id="3.10.100.10">
    <property type="entry name" value="Mannose-Binding Protein A, subunit A"/>
    <property type="match status" value="2"/>
</dbReference>
<dbReference type="InterPro" id="IPR016187">
    <property type="entry name" value="CTDL_fold"/>
</dbReference>
<protein>
    <submittedName>
        <fullName evidence="3">Lipopolysaccharide binding protein</fullName>
    </submittedName>
</protein>
<dbReference type="PANTHER" id="PTHR22803">
    <property type="entry name" value="MANNOSE, PHOSPHOLIPASE, LECTIN RECEPTOR RELATED"/>
    <property type="match status" value="1"/>
</dbReference>
<dbReference type="PROSITE" id="PS00615">
    <property type="entry name" value="C_TYPE_LECTIN_1"/>
    <property type="match status" value="1"/>
</dbReference>
<name>A0A0L7LBS8_OPEBR</name>
<dbReference type="InterPro" id="IPR016186">
    <property type="entry name" value="C-type_lectin-like/link_sf"/>
</dbReference>
<evidence type="ECO:0000259" key="2">
    <source>
        <dbReference type="PROSITE" id="PS50041"/>
    </source>
</evidence>
<evidence type="ECO:0000313" key="3">
    <source>
        <dbReference type="EMBL" id="KOB72850.1"/>
    </source>
</evidence>
<dbReference type="PROSITE" id="PS50041">
    <property type="entry name" value="C_TYPE_LECTIN_2"/>
    <property type="match status" value="1"/>
</dbReference>
<dbReference type="Pfam" id="PF00059">
    <property type="entry name" value="Lectin_C"/>
    <property type="match status" value="1"/>
</dbReference>
<reference evidence="3 4" key="1">
    <citation type="journal article" date="2015" name="Genome Biol. Evol.">
        <title>The genome of winter moth (Operophtera brumata) provides a genomic perspective on sexual dimorphism and phenology.</title>
        <authorList>
            <person name="Derks M.F."/>
            <person name="Smit S."/>
            <person name="Salis L."/>
            <person name="Schijlen E."/>
            <person name="Bossers A."/>
            <person name="Mateman C."/>
            <person name="Pijl A.S."/>
            <person name="de Ridder D."/>
            <person name="Groenen M.A."/>
            <person name="Visser M.E."/>
            <person name="Megens H.J."/>
        </authorList>
    </citation>
    <scope>NUCLEOTIDE SEQUENCE [LARGE SCALE GENOMIC DNA]</scope>
    <source>
        <strain evidence="3">WM2013NL</strain>
        <tissue evidence="3">Head and thorax</tissue>
    </source>
</reference>
<feature type="domain" description="C-type lectin" evidence="2">
    <location>
        <begin position="228"/>
        <end position="355"/>
    </location>
</feature>
<keyword evidence="1" id="KW-1015">Disulfide bond</keyword>
<evidence type="ECO:0000313" key="4">
    <source>
        <dbReference type="Proteomes" id="UP000037510"/>
    </source>
</evidence>
<proteinExistence type="predicted"/>
<dbReference type="CDD" id="cd00037">
    <property type="entry name" value="CLECT"/>
    <property type="match status" value="2"/>
</dbReference>
<comment type="caution">
    <text evidence="3">The sequence shown here is derived from an EMBL/GenBank/DDBJ whole genome shotgun (WGS) entry which is preliminary data.</text>
</comment>
<dbReference type="InterPro" id="IPR001304">
    <property type="entry name" value="C-type_lectin-like"/>
</dbReference>
<dbReference type="EMBL" id="JTDY01001800">
    <property type="protein sequence ID" value="KOB72850.1"/>
    <property type="molecule type" value="Genomic_DNA"/>
</dbReference>
<dbReference type="AlphaFoldDB" id="A0A0L7LBS8"/>
<organism evidence="3 4">
    <name type="scientific">Operophtera brumata</name>
    <name type="common">Winter moth</name>
    <name type="synonym">Phalaena brumata</name>
    <dbReference type="NCBI Taxonomy" id="104452"/>
    <lineage>
        <taxon>Eukaryota</taxon>
        <taxon>Metazoa</taxon>
        <taxon>Ecdysozoa</taxon>
        <taxon>Arthropoda</taxon>
        <taxon>Hexapoda</taxon>
        <taxon>Insecta</taxon>
        <taxon>Pterygota</taxon>
        <taxon>Neoptera</taxon>
        <taxon>Endopterygota</taxon>
        <taxon>Lepidoptera</taxon>
        <taxon>Glossata</taxon>
        <taxon>Ditrysia</taxon>
        <taxon>Geometroidea</taxon>
        <taxon>Geometridae</taxon>
        <taxon>Larentiinae</taxon>
        <taxon>Operophtera</taxon>
    </lineage>
</organism>
<dbReference type="SMART" id="SM00034">
    <property type="entry name" value="CLECT"/>
    <property type="match status" value="1"/>
</dbReference>
<dbReference type="SUPFAM" id="SSF56436">
    <property type="entry name" value="C-type lectin-like"/>
    <property type="match status" value="2"/>
</dbReference>
<dbReference type="InterPro" id="IPR018378">
    <property type="entry name" value="C-type_lectin_CS"/>
</dbReference>
<accession>A0A0L7LBS8</accession>
<evidence type="ECO:0000256" key="1">
    <source>
        <dbReference type="ARBA" id="ARBA00023157"/>
    </source>
</evidence>
<keyword evidence="4" id="KW-1185">Reference proteome</keyword>
<dbReference type="Proteomes" id="UP000037510">
    <property type="component" value="Unassembled WGS sequence"/>
</dbReference>
<dbReference type="STRING" id="104452.A0A0L7LBS8"/>
<sequence>MIIDLGASVYSGKEFRYDYKFSKMADGWLKLHHVPATWKEARLRCHAEGESTLSLKICTYISLKLFNKDTSCLRNDFFSVFSPKLVHSGKEFRYDYKFSDKAEGWLKLHQVPATWKEARLRCHAEGSKKLNTIFTGVHASFSKGDYFSIEELILGVPLLKLPLEWAPGEPDNYLNSESCLVMLTQSNGTVGDVMCSDVFPYVCFKKKTTLVLTACGTHDTGKYLWCTFHRRGLPWSRAYMTCAAEGAHLAIINSAEESEVLKDLYAKNPDNVIFSKDPYLILIKLEDNGVSVVYCRLNVSGETLKQAGFHRFKDGEPSNSTRARTGDDGEYCGSIVRSGKLNDVFCNVHIPFICEKKPDSLFQDTEDY</sequence>
<dbReference type="InterPro" id="IPR050111">
    <property type="entry name" value="C-type_lectin/snaclec_domain"/>
</dbReference>